<dbReference type="AlphaFoldDB" id="A0A2W7IZN1"/>
<keyword evidence="2" id="KW-0560">Oxidoreductase</keyword>
<keyword evidence="4" id="KW-1185">Reference proteome</keyword>
<dbReference type="RefSeq" id="WP_111398798.1">
    <property type="nucleotide sequence ID" value="NZ_QKYU01000014.1"/>
</dbReference>
<sequence>MTAPVALVTGAADGIGWATARAFADAGYRVVLADLRAEAAAARARDLGPEHIGVGCNVTVEADVVAMLEQVRRDCGRLDAVVNNAGIGSPHLPTTDQRLDEFERVLHTHLSGTFLVSREARKLMAAQGGAMVNISSIAGLGGLPRRNAYGAAKAGIAAMTRSLACEWAAAGIRVNAVAPGYVETALVQKLAADGSIDAAKLRRRIPMGRLGRPEEIAAVILFLCSPAASYVTGAILCVDGGWMAFADAGDAASEA</sequence>
<dbReference type="Proteomes" id="UP000249688">
    <property type="component" value="Unassembled WGS sequence"/>
</dbReference>
<dbReference type="PANTHER" id="PTHR42760">
    <property type="entry name" value="SHORT-CHAIN DEHYDROGENASES/REDUCTASES FAMILY MEMBER"/>
    <property type="match status" value="1"/>
</dbReference>
<evidence type="ECO:0000313" key="4">
    <source>
        <dbReference type="Proteomes" id="UP000249688"/>
    </source>
</evidence>
<proteinExistence type="inferred from homology"/>
<dbReference type="SUPFAM" id="SSF51735">
    <property type="entry name" value="NAD(P)-binding Rossmann-fold domains"/>
    <property type="match status" value="1"/>
</dbReference>
<dbReference type="PRINTS" id="PR00080">
    <property type="entry name" value="SDRFAMILY"/>
</dbReference>
<dbReference type="PRINTS" id="PR00081">
    <property type="entry name" value="GDHRDH"/>
</dbReference>
<dbReference type="InterPro" id="IPR036291">
    <property type="entry name" value="NAD(P)-bd_dom_sf"/>
</dbReference>
<comment type="caution">
    <text evidence="3">The sequence shown here is derived from an EMBL/GenBank/DDBJ whole genome shotgun (WGS) entry which is preliminary data.</text>
</comment>
<dbReference type="PROSITE" id="PS00061">
    <property type="entry name" value="ADH_SHORT"/>
    <property type="match status" value="1"/>
</dbReference>
<dbReference type="InterPro" id="IPR020904">
    <property type="entry name" value="Sc_DH/Rdtase_CS"/>
</dbReference>
<dbReference type="PANTHER" id="PTHR42760:SF133">
    <property type="entry name" value="3-OXOACYL-[ACYL-CARRIER-PROTEIN] REDUCTASE"/>
    <property type="match status" value="1"/>
</dbReference>
<organism evidence="3 4">
    <name type="scientific">Humitalea rosea</name>
    <dbReference type="NCBI Taxonomy" id="990373"/>
    <lineage>
        <taxon>Bacteria</taxon>
        <taxon>Pseudomonadati</taxon>
        <taxon>Pseudomonadota</taxon>
        <taxon>Alphaproteobacteria</taxon>
        <taxon>Acetobacterales</taxon>
        <taxon>Roseomonadaceae</taxon>
        <taxon>Humitalea</taxon>
    </lineage>
</organism>
<dbReference type="EMBL" id="QKYU01000014">
    <property type="protein sequence ID" value="PZW44827.1"/>
    <property type="molecule type" value="Genomic_DNA"/>
</dbReference>
<gene>
    <name evidence="3" type="ORF">C8P66_114118</name>
</gene>
<dbReference type="NCBIfam" id="NF005559">
    <property type="entry name" value="PRK07231.1"/>
    <property type="match status" value="1"/>
</dbReference>
<evidence type="ECO:0000256" key="1">
    <source>
        <dbReference type="ARBA" id="ARBA00006484"/>
    </source>
</evidence>
<dbReference type="InterPro" id="IPR002347">
    <property type="entry name" value="SDR_fam"/>
</dbReference>
<dbReference type="OrthoDB" id="9810734at2"/>
<evidence type="ECO:0000256" key="2">
    <source>
        <dbReference type="ARBA" id="ARBA00023002"/>
    </source>
</evidence>
<name>A0A2W7IZN1_9PROT</name>
<dbReference type="GO" id="GO:0016616">
    <property type="term" value="F:oxidoreductase activity, acting on the CH-OH group of donors, NAD or NADP as acceptor"/>
    <property type="evidence" value="ECO:0007669"/>
    <property type="project" value="TreeGrafter"/>
</dbReference>
<evidence type="ECO:0000313" key="3">
    <source>
        <dbReference type="EMBL" id="PZW44827.1"/>
    </source>
</evidence>
<dbReference type="Gene3D" id="3.40.50.720">
    <property type="entry name" value="NAD(P)-binding Rossmann-like Domain"/>
    <property type="match status" value="1"/>
</dbReference>
<comment type="similarity">
    <text evidence="1">Belongs to the short-chain dehydrogenases/reductases (SDR) family.</text>
</comment>
<accession>A0A2W7IZN1</accession>
<protein>
    <submittedName>
        <fullName evidence="3">NAD(P)-dependent dehydrogenase (Short-subunit alcohol dehydrogenase family)</fullName>
    </submittedName>
</protein>
<dbReference type="FunFam" id="3.40.50.720:FF:000084">
    <property type="entry name" value="Short-chain dehydrogenase reductase"/>
    <property type="match status" value="1"/>
</dbReference>
<dbReference type="Pfam" id="PF13561">
    <property type="entry name" value="adh_short_C2"/>
    <property type="match status" value="1"/>
</dbReference>
<dbReference type="CDD" id="cd05233">
    <property type="entry name" value="SDR_c"/>
    <property type="match status" value="1"/>
</dbReference>
<reference evidence="3 4" key="1">
    <citation type="submission" date="2018-06" db="EMBL/GenBank/DDBJ databases">
        <title>Genomic Encyclopedia of Archaeal and Bacterial Type Strains, Phase II (KMG-II): from individual species to whole genera.</title>
        <authorList>
            <person name="Goeker M."/>
        </authorList>
    </citation>
    <scope>NUCLEOTIDE SEQUENCE [LARGE SCALE GENOMIC DNA]</scope>
    <source>
        <strain evidence="3 4">DSM 24525</strain>
    </source>
</reference>